<sequence length="167" mass="19060">MMSMIIVINVFSTVLYAEIRDLRKIIKNGDLYCNALMNVLLVRDLRGKLKAMTTARVEYVLQEDIVANILRNHAGNANLKTTIILLGLFATLSASFNIILLTTILLSRKLRSVQLFILFCNLAILNIFDILSSMFIPILFIINDNWLFDTTLCRLNATFEQVNLEIF</sequence>
<dbReference type="Gene3D" id="1.20.1070.10">
    <property type="entry name" value="Rhodopsin 7-helix transmembrane proteins"/>
    <property type="match status" value="1"/>
</dbReference>
<feature type="transmembrane region" description="Helical" evidence="5">
    <location>
        <begin position="83"/>
        <end position="106"/>
    </location>
</feature>
<reference evidence="10" key="1">
    <citation type="submission" date="2016-06" db="UniProtKB">
        <authorList>
            <consortium name="WormBaseParasite"/>
        </authorList>
    </citation>
    <scope>IDENTIFICATION</scope>
</reference>
<protein>
    <submittedName>
        <fullName evidence="10">G_PROTEIN_RECEP_F1_2 domain-containing protein</fullName>
    </submittedName>
</protein>
<keyword evidence="3 5" id="KW-1133">Transmembrane helix</keyword>
<dbReference type="InterPro" id="IPR017452">
    <property type="entry name" value="GPCR_Rhodpsn_7TM"/>
</dbReference>
<dbReference type="STRING" id="42157.A0A182EUJ8"/>
<evidence type="ECO:0000256" key="4">
    <source>
        <dbReference type="ARBA" id="ARBA00023136"/>
    </source>
</evidence>
<dbReference type="Proteomes" id="UP000271087">
    <property type="component" value="Unassembled WGS sequence"/>
</dbReference>
<evidence type="ECO:0000256" key="2">
    <source>
        <dbReference type="ARBA" id="ARBA00022692"/>
    </source>
</evidence>
<evidence type="ECO:0000313" key="9">
    <source>
        <dbReference type="Proteomes" id="UP000271087"/>
    </source>
</evidence>
<organism evidence="10">
    <name type="scientific">Onchocerca ochengi</name>
    <name type="common">Filarial nematode worm</name>
    <dbReference type="NCBI Taxonomy" id="42157"/>
    <lineage>
        <taxon>Eukaryota</taxon>
        <taxon>Metazoa</taxon>
        <taxon>Ecdysozoa</taxon>
        <taxon>Nematoda</taxon>
        <taxon>Chromadorea</taxon>
        <taxon>Rhabditida</taxon>
        <taxon>Spirurina</taxon>
        <taxon>Spiruromorpha</taxon>
        <taxon>Filarioidea</taxon>
        <taxon>Onchocercidae</taxon>
        <taxon>Onchocerca</taxon>
    </lineage>
</organism>
<dbReference type="AlphaFoldDB" id="A0A182EUJ8"/>
<keyword evidence="6" id="KW-0732">Signal</keyword>
<evidence type="ECO:0000259" key="7">
    <source>
        <dbReference type="PROSITE" id="PS50262"/>
    </source>
</evidence>
<feature type="domain" description="G-protein coupled receptors family 1 profile" evidence="7">
    <location>
        <begin position="96"/>
        <end position="167"/>
    </location>
</feature>
<dbReference type="PROSITE" id="PS50262">
    <property type="entry name" value="G_PROTEIN_RECEP_F1_2"/>
    <property type="match status" value="1"/>
</dbReference>
<gene>
    <name evidence="8" type="ORF">NOO_LOCUS11829</name>
</gene>
<evidence type="ECO:0000256" key="3">
    <source>
        <dbReference type="ARBA" id="ARBA00022989"/>
    </source>
</evidence>
<name>A0A182EUJ8_ONCOC</name>
<dbReference type="SUPFAM" id="SSF81321">
    <property type="entry name" value="Family A G protein-coupled receptor-like"/>
    <property type="match status" value="1"/>
</dbReference>
<dbReference type="OrthoDB" id="5864106at2759"/>
<evidence type="ECO:0000256" key="1">
    <source>
        <dbReference type="ARBA" id="ARBA00004370"/>
    </source>
</evidence>
<dbReference type="EMBL" id="UYRW01008899">
    <property type="protein sequence ID" value="VDM97209.1"/>
    <property type="molecule type" value="Genomic_DNA"/>
</dbReference>
<feature type="chain" id="PRO_5043137711" evidence="6">
    <location>
        <begin position="18"/>
        <end position="167"/>
    </location>
</feature>
<evidence type="ECO:0000313" key="8">
    <source>
        <dbReference type="EMBL" id="VDM97209.1"/>
    </source>
</evidence>
<dbReference type="GO" id="GO:0016020">
    <property type="term" value="C:membrane"/>
    <property type="evidence" value="ECO:0007669"/>
    <property type="project" value="UniProtKB-SubCell"/>
</dbReference>
<proteinExistence type="predicted"/>
<accession>A0A182EUJ8</accession>
<evidence type="ECO:0000313" key="10">
    <source>
        <dbReference type="WBParaSite" id="nOo.2.0.1.t11829-RA"/>
    </source>
</evidence>
<dbReference type="WBParaSite" id="nOo.2.0.1.t11829-RA">
    <property type="protein sequence ID" value="nOo.2.0.1.t11829-RA"/>
    <property type="gene ID" value="nOo.2.0.1.g11829"/>
</dbReference>
<evidence type="ECO:0000256" key="5">
    <source>
        <dbReference type="SAM" id="Phobius"/>
    </source>
</evidence>
<comment type="subcellular location">
    <subcellularLocation>
        <location evidence="1">Membrane</location>
    </subcellularLocation>
</comment>
<keyword evidence="9" id="KW-1185">Reference proteome</keyword>
<reference evidence="8 9" key="2">
    <citation type="submission" date="2018-08" db="EMBL/GenBank/DDBJ databases">
        <authorList>
            <person name="Laetsch R D."/>
            <person name="Stevens L."/>
            <person name="Kumar S."/>
            <person name="Blaxter L. M."/>
        </authorList>
    </citation>
    <scope>NUCLEOTIDE SEQUENCE [LARGE SCALE GENOMIC DNA]</scope>
</reference>
<evidence type="ECO:0000256" key="6">
    <source>
        <dbReference type="SAM" id="SignalP"/>
    </source>
</evidence>
<keyword evidence="2 5" id="KW-0812">Transmembrane</keyword>
<keyword evidence="4 5" id="KW-0472">Membrane</keyword>
<feature type="transmembrane region" description="Helical" evidence="5">
    <location>
        <begin position="118"/>
        <end position="142"/>
    </location>
</feature>
<feature type="signal peptide" evidence="6">
    <location>
        <begin position="1"/>
        <end position="17"/>
    </location>
</feature>